<comment type="caution">
    <text evidence="1">The sequence shown here is derived from an EMBL/GenBank/DDBJ whole genome shotgun (WGS) entry which is preliminary data.</text>
</comment>
<organism evidence="1 2">
    <name type="scientific">Dallia pectoralis</name>
    <name type="common">Alaska blackfish</name>
    <dbReference type="NCBI Taxonomy" id="75939"/>
    <lineage>
        <taxon>Eukaryota</taxon>
        <taxon>Metazoa</taxon>
        <taxon>Chordata</taxon>
        <taxon>Craniata</taxon>
        <taxon>Vertebrata</taxon>
        <taxon>Euteleostomi</taxon>
        <taxon>Actinopterygii</taxon>
        <taxon>Neopterygii</taxon>
        <taxon>Teleostei</taxon>
        <taxon>Protacanthopterygii</taxon>
        <taxon>Esociformes</taxon>
        <taxon>Umbridae</taxon>
        <taxon>Dallia</taxon>
    </lineage>
</organism>
<evidence type="ECO:0000313" key="2">
    <source>
        <dbReference type="Proteomes" id="UP001157502"/>
    </source>
</evidence>
<reference evidence="1" key="1">
    <citation type="submission" date="2021-05" db="EMBL/GenBank/DDBJ databases">
        <authorList>
            <person name="Pan Q."/>
            <person name="Jouanno E."/>
            <person name="Zahm M."/>
            <person name="Klopp C."/>
            <person name="Cabau C."/>
            <person name="Louis A."/>
            <person name="Berthelot C."/>
            <person name="Parey E."/>
            <person name="Roest Crollius H."/>
            <person name="Montfort J."/>
            <person name="Robinson-Rechavi M."/>
            <person name="Bouchez O."/>
            <person name="Lampietro C."/>
            <person name="Lopez Roques C."/>
            <person name="Donnadieu C."/>
            <person name="Postlethwait J."/>
            <person name="Bobe J."/>
            <person name="Dillon D."/>
            <person name="Chandos A."/>
            <person name="von Hippel F."/>
            <person name="Guiguen Y."/>
        </authorList>
    </citation>
    <scope>NUCLEOTIDE SEQUENCE</scope>
    <source>
        <strain evidence="1">YG-Jan2019</strain>
    </source>
</reference>
<proteinExistence type="predicted"/>
<gene>
    <name evidence="1" type="ORF">DPEC_G00018500</name>
</gene>
<dbReference type="Proteomes" id="UP001157502">
    <property type="component" value="Chromosome 2"/>
</dbReference>
<dbReference type="EMBL" id="CM055729">
    <property type="protein sequence ID" value="KAJ8014710.1"/>
    <property type="molecule type" value="Genomic_DNA"/>
</dbReference>
<protein>
    <submittedName>
        <fullName evidence="1">Uncharacterized protein</fullName>
    </submittedName>
</protein>
<name>A0ACC2HGB5_DALPE</name>
<evidence type="ECO:0000313" key="1">
    <source>
        <dbReference type="EMBL" id="KAJ8014710.1"/>
    </source>
</evidence>
<accession>A0ACC2HGB5</accession>
<sequence>MAAAKARAKVEAARTRAAFLQKESEILIEKTQRKVTEACIEASLTALQHEKEVAAAEAKVLEEAAENQHGDGNSTPNEALRRNRDYLQHQSQLESTSSPRGVEPYSPPLMPITYVLKGEAQDNRKDPMKKAWERLEECYGSAEKIEKSHFDRIETFPKISNRDALKLRELGTCYRT</sequence>
<keyword evidence="2" id="KW-1185">Reference proteome</keyword>